<dbReference type="PANTHER" id="PTHR41287">
    <property type="match status" value="1"/>
</dbReference>
<dbReference type="Pfam" id="PF03354">
    <property type="entry name" value="TerL_ATPase"/>
    <property type="match status" value="1"/>
</dbReference>
<feature type="domain" description="Terminase large subunit-like ATPase" evidence="1">
    <location>
        <begin position="75"/>
        <end position="214"/>
    </location>
</feature>
<sequence>MASSPRKTRQPKPAEIDVEEKYCTRKPLTRGEKVCAFIEKYCLAPEGDHIGKPIRLEPFQRKFILEIYDNPVGTHSAYLSIARKNGKTALIGAILLAHLVGPEAVRNSQIISGAQSKEQAAVVFELARKMIEMSEVLSKLVRVQPSGKRLIGLARNVLYRALSAEGKTAHGLSPILAILDEVGQIIGPTDKFVSAITSAQGAYSNPLLIAISTQAPTDADLFSTWIDAQTSAPDPRVVCHVYAAPADCQLDDQRAWAAANPALGIFRSLADVAKQCKQAIDMPANEPEFRNLILNQRVEAVAPFVARSTWESNNGAPGDAAGLKVWAGLDLSSVNDLTALVGVDESGGVHSSFWLPKHGLVEKSRKDKVPYDLWEKQGFLNTTPGKAIEYEFLAEYLRGFFDRYDVQLIGFDRYNMKFLKPWLVKARFSDVELDRFVEFGQGTASMTPALRDLEVRLLNAQLRHGSHPVLNMCCANAKVVGDSGARKFDKRAARGRIDGMVALAMAVGVMPQAETQQSGSLNDYLSDQ</sequence>
<dbReference type="Gene3D" id="3.40.50.300">
    <property type="entry name" value="P-loop containing nucleotide triphosphate hydrolases"/>
    <property type="match status" value="1"/>
</dbReference>
<reference evidence="3 4" key="1">
    <citation type="submission" date="2019-09" db="EMBL/GenBank/DDBJ databases">
        <title>Taxonomy of Antarctic Massilia spp.: description of Massilia rubra sp. nov., Massilia aquatica sp. nov., Massilia mucilaginosa sp. nov., Massilia frigida sp. nov. isolated from streams, lakes and regoliths.</title>
        <authorList>
            <person name="Holochova P."/>
            <person name="Sedlacek I."/>
            <person name="Kralova S."/>
            <person name="Maslanova I."/>
            <person name="Busse H.-J."/>
            <person name="Stankova E."/>
            <person name="Vrbovska V."/>
            <person name="Kovarovic V."/>
            <person name="Bartak M."/>
            <person name="Svec P."/>
            <person name="Pantucek R."/>
        </authorList>
    </citation>
    <scope>NUCLEOTIDE SEQUENCE [LARGE SCALE GENOMIC DNA]</scope>
    <source>
        <strain evidence="3 4">CCM 8692</strain>
    </source>
</reference>
<keyword evidence="4" id="KW-1185">Reference proteome</keyword>
<dbReference type="PANTHER" id="PTHR41287:SF1">
    <property type="entry name" value="PROTEIN YMFN"/>
    <property type="match status" value="1"/>
</dbReference>
<protein>
    <submittedName>
        <fullName evidence="3">Terminase large subunit</fullName>
    </submittedName>
</protein>
<dbReference type="Pfam" id="PF20441">
    <property type="entry name" value="TerL_nuclease"/>
    <property type="match status" value="1"/>
</dbReference>
<accession>A0ABX0M246</accession>
<name>A0ABX0M246_9BURK</name>
<dbReference type="InterPro" id="IPR046461">
    <property type="entry name" value="TerL_ATPase"/>
</dbReference>
<dbReference type="EMBL" id="VUYU01000046">
    <property type="protein sequence ID" value="NHZ38341.1"/>
    <property type="molecule type" value="Genomic_DNA"/>
</dbReference>
<evidence type="ECO:0000259" key="2">
    <source>
        <dbReference type="Pfam" id="PF20441"/>
    </source>
</evidence>
<proteinExistence type="predicted"/>
<comment type="caution">
    <text evidence="3">The sequence shown here is derived from an EMBL/GenBank/DDBJ whole genome shotgun (WGS) entry which is preliminary data.</text>
</comment>
<evidence type="ECO:0000313" key="4">
    <source>
        <dbReference type="Proteomes" id="UP000785613"/>
    </source>
</evidence>
<dbReference type="RefSeq" id="WP_167232775.1">
    <property type="nucleotide sequence ID" value="NZ_VUYU01000046.1"/>
</dbReference>
<dbReference type="Proteomes" id="UP000785613">
    <property type="component" value="Unassembled WGS sequence"/>
</dbReference>
<dbReference type="InterPro" id="IPR046462">
    <property type="entry name" value="TerL_nuclease"/>
</dbReference>
<feature type="domain" description="Terminase large subunit-like endonuclease" evidence="2">
    <location>
        <begin position="240"/>
        <end position="510"/>
    </location>
</feature>
<evidence type="ECO:0000313" key="3">
    <source>
        <dbReference type="EMBL" id="NHZ38341.1"/>
    </source>
</evidence>
<dbReference type="InterPro" id="IPR027417">
    <property type="entry name" value="P-loop_NTPase"/>
</dbReference>
<organism evidence="3 4">
    <name type="scientific">Massilia rubra</name>
    <dbReference type="NCBI Taxonomy" id="2607910"/>
    <lineage>
        <taxon>Bacteria</taxon>
        <taxon>Pseudomonadati</taxon>
        <taxon>Pseudomonadota</taxon>
        <taxon>Betaproteobacteria</taxon>
        <taxon>Burkholderiales</taxon>
        <taxon>Oxalobacteraceae</taxon>
        <taxon>Telluria group</taxon>
        <taxon>Massilia</taxon>
    </lineage>
</organism>
<gene>
    <name evidence="3" type="ORF">F0185_32865</name>
</gene>
<evidence type="ECO:0000259" key="1">
    <source>
        <dbReference type="Pfam" id="PF03354"/>
    </source>
</evidence>
<dbReference type="InterPro" id="IPR005021">
    <property type="entry name" value="Terminase_largesu-like"/>
</dbReference>